<evidence type="ECO:0000313" key="3">
    <source>
        <dbReference type="Proteomes" id="UP000198418"/>
    </source>
</evidence>
<name>A0A212SAQ5_RHOAC</name>
<dbReference type="AlphaFoldDB" id="A0A212SAQ5"/>
<sequence>MVVRPLSWLLIVSALILCLASAYACEGCGCRGGPGYRLANGNCVSWAQHEKHKTGGDFPVGSHCEHPQGCRLETLQGVKLLGNGASK</sequence>
<evidence type="ECO:0008006" key="4">
    <source>
        <dbReference type="Google" id="ProtNLM"/>
    </source>
</evidence>
<dbReference type="PROSITE" id="PS51257">
    <property type="entry name" value="PROKAR_LIPOPROTEIN"/>
    <property type="match status" value="1"/>
</dbReference>
<dbReference type="Proteomes" id="UP000198418">
    <property type="component" value="Unassembled WGS sequence"/>
</dbReference>
<evidence type="ECO:0000313" key="2">
    <source>
        <dbReference type="EMBL" id="SNB82580.1"/>
    </source>
</evidence>
<keyword evidence="3" id="KW-1185">Reference proteome</keyword>
<dbReference type="EMBL" id="FYDG01000021">
    <property type="protein sequence ID" value="SNB82580.1"/>
    <property type="molecule type" value="Genomic_DNA"/>
</dbReference>
<keyword evidence="1" id="KW-0732">Signal</keyword>
<protein>
    <recommendedName>
        <fullName evidence="4">Secreted protein</fullName>
    </recommendedName>
</protein>
<evidence type="ECO:0000256" key="1">
    <source>
        <dbReference type="SAM" id="SignalP"/>
    </source>
</evidence>
<proteinExistence type="predicted"/>
<reference evidence="3" key="1">
    <citation type="submission" date="2017-06" db="EMBL/GenBank/DDBJ databases">
        <authorList>
            <person name="Varghese N."/>
            <person name="Submissions S."/>
        </authorList>
    </citation>
    <scope>NUCLEOTIDE SEQUENCE [LARGE SCALE GENOMIC DNA]</scope>
    <source>
        <strain evidence="3">DSM 137</strain>
    </source>
</reference>
<feature type="chain" id="PRO_5012329593" description="Secreted protein" evidence="1">
    <location>
        <begin position="25"/>
        <end position="87"/>
    </location>
</feature>
<gene>
    <name evidence="2" type="ORF">SAMN06265338_12120</name>
</gene>
<feature type="signal peptide" evidence="1">
    <location>
        <begin position="1"/>
        <end position="24"/>
    </location>
</feature>
<organism evidence="2 3">
    <name type="scientific">Rhodoblastus acidophilus</name>
    <name type="common">Rhodopseudomonas acidophila</name>
    <dbReference type="NCBI Taxonomy" id="1074"/>
    <lineage>
        <taxon>Bacteria</taxon>
        <taxon>Pseudomonadati</taxon>
        <taxon>Pseudomonadota</taxon>
        <taxon>Alphaproteobacteria</taxon>
        <taxon>Hyphomicrobiales</taxon>
        <taxon>Rhodoblastaceae</taxon>
        <taxon>Rhodoblastus</taxon>
    </lineage>
</organism>
<accession>A0A212SAQ5</accession>